<protein>
    <submittedName>
        <fullName evidence="2">FkbM family methyltransferase</fullName>
    </submittedName>
</protein>
<evidence type="ECO:0000313" key="4">
    <source>
        <dbReference type="Proteomes" id="UP000246005"/>
    </source>
</evidence>
<evidence type="ECO:0000259" key="1">
    <source>
        <dbReference type="Pfam" id="PF05050"/>
    </source>
</evidence>
<sequence>MAVRLPRPSIAVHADPHPVRRVRIALVRRIASAHASVTTGRLLMPVLAVLDRLLPPSPLPALRAELAQGVEMRLDGAGAVARSALIGAGYEHREVELLATAVRPGGLFVDVGANIGWFSLLIAHNRPESAVWAIEPIPATADLLTEHVRAAGLDTVRVLRCAVGATRGSALFEITSDNAYAHRTELPHAEHPCGGRVRCDVAPLDELWREAGCPRVDAVKIDVEGVEVDVLAGARALLARDRPMLVVEVQSDRAAEAVTAELAPHGYRRRHHAGVLPYNACFYADS</sequence>
<accession>A0A316IAA1</accession>
<dbReference type="InterPro" id="IPR029063">
    <property type="entry name" value="SAM-dependent_MTases_sf"/>
</dbReference>
<reference evidence="2 4" key="1">
    <citation type="submission" date="2018-05" db="EMBL/GenBank/DDBJ databases">
        <title>Genomic Encyclopedia of Type Strains, Phase IV (KMG-IV): sequencing the most valuable type-strain genomes for metagenomic binning, comparative biology and taxonomic classification.</title>
        <authorList>
            <person name="Goeker M."/>
        </authorList>
    </citation>
    <scope>NUCLEOTIDE SEQUENCE [LARGE SCALE GENOMIC DNA]</scope>
    <source>
        <strain evidence="3 5">DSM 45479</strain>
        <strain evidence="2 4">DSM 45480</strain>
    </source>
</reference>
<dbReference type="GO" id="GO:0008168">
    <property type="term" value="F:methyltransferase activity"/>
    <property type="evidence" value="ECO:0007669"/>
    <property type="project" value="UniProtKB-KW"/>
</dbReference>
<dbReference type="PANTHER" id="PTHR34203:SF15">
    <property type="entry name" value="SLL1173 PROTEIN"/>
    <property type="match status" value="1"/>
</dbReference>
<feature type="domain" description="Methyltransferase FkbM" evidence="1">
    <location>
        <begin position="110"/>
        <end position="268"/>
    </location>
</feature>
<evidence type="ECO:0000313" key="2">
    <source>
        <dbReference type="EMBL" id="PWK89573.1"/>
    </source>
</evidence>
<dbReference type="Pfam" id="PF05050">
    <property type="entry name" value="Methyltransf_21"/>
    <property type="match status" value="1"/>
</dbReference>
<dbReference type="AlphaFoldDB" id="A0A316IAA1"/>
<dbReference type="EMBL" id="QLTT01000011">
    <property type="protein sequence ID" value="RAS60647.1"/>
    <property type="molecule type" value="Genomic_DNA"/>
</dbReference>
<dbReference type="OrthoDB" id="3701124at2"/>
<evidence type="ECO:0000313" key="3">
    <source>
        <dbReference type="EMBL" id="RAS60647.1"/>
    </source>
</evidence>
<dbReference type="EMBL" id="QGHB01000002">
    <property type="protein sequence ID" value="PWK89573.1"/>
    <property type="molecule type" value="Genomic_DNA"/>
</dbReference>
<name>A0A316IAA1_9PSEU</name>
<dbReference type="Proteomes" id="UP000248714">
    <property type="component" value="Unassembled WGS sequence"/>
</dbReference>
<gene>
    <name evidence="3" type="ORF">C8D87_11165</name>
    <name evidence="2" type="ORF">C8D88_102848</name>
</gene>
<keyword evidence="2" id="KW-0808">Transferase</keyword>
<dbReference type="PANTHER" id="PTHR34203">
    <property type="entry name" value="METHYLTRANSFERASE, FKBM FAMILY PROTEIN"/>
    <property type="match status" value="1"/>
</dbReference>
<dbReference type="InterPro" id="IPR006342">
    <property type="entry name" value="FkbM_mtfrase"/>
</dbReference>
<dbReference type="Gene3D" id="3.40.50.150">
    <property type="entry name" value="Vaccinia Virus protein VP39"/>
    <property type="match status" value="1"/>
</dbReference>
<dbReference type="GO" id="GO:0032259">
    <property type="term" value="P:methylation"/>
    <property type="evidence" value="ECO:0007669"/>
    <property type="project" value="UniProtKB-KW"/>
</dbReference>
<dbReference type="InterPro" id="IPR052514">
    <property type="entry name" value="SAM-dependent_MTase"/>
</dbReference>
<dbReference type="Proteomes" id="UP000246005">
    <property type="component" value="Unassembled WGS sequence"/>
</dbReference>
<evidence type="ECO:0000313" key="5">
    <source>
        <dbReference type="Proteomes" id="UP000248714"/>
    </source>
</evidence>
<dbReference type="SUPFAM" id="SSF53335">
    <property type="entry name" value="S-adenosyl-L-methionine-dependent methyltransferases"/>
    <property type="match status" value="1"/>
</dbReference>
<proteinExistence type="predicted"/>
<comment type="caution">
    <text evidence="2">The sequence shown here is derived from an EMBL/GenBank/DDBJ whole genome shotgun (WGS) entry which is preliminary data.</text>
</comment>
<dbReference type="RefSeq" id="WP_109634939.1">
    <property type="nucleotide sequence ID" value="NZ_QGHB01000002.1"/>
</dbReference>
<keyword evidence="2" id="KW-0489">Methyltransferase</keyword>
<keyword evidence="5" id="KW-1185">Reference proteome</keyword>
<dbReference type="NCBIfam" id="TIGR01444">
    <property type="entry name" value="fkbM_fam"/>
    <property type="match status" value="1"/>
</dbReference>
<organism evidence="2 4">
    <name type="scientific">Lentzea atacamensis</name>
    <dbReference type="NCBI Taxonomy" id="531938"/>
    <lineage>
        <taxon>Bacteria</taxon>
        <taxon>Bacillati</taxon>
        <taxon>Actinomycetota</taxon>
        <taxon>Actinomycetes</taxon>
        <taxon>Pseudonocardiales</taxon>
        <taxon>Pseudonocardiaceae</taxon>
        <taxon>Lentzea</taxon>
    </lineage>
</organism>